<gene>
    <name evidence="7" type="ORF">E3P90_01111</name>
</gene>
<reference evidence="7 8" key="1">
    <citation type="submission" date="2019-03" db="EMBL/GenBank/DDBJ databases">
        <title>Sequencing 23 genomes of Wallemia ichthyophaga.</title>
        <authorList>
            <person name="Gostincar C."/>
        </authorList>
    </citation>
    <scope>NUCLEOTIDE SEQUENCE [LARGE SCALE GENOMIC DNA]</scope>
    <source>
        <strain evidence="7 8">EXF-8621</strain>
    </source>
</reference>
<dbReference type="Pfam" id="PF02580">
    <property type="entry name" value="Tyr_Deacylase"/>
    <property type="match status" value="1"/>
</dbReference>
<organism evidence="7 8">
    <name type="scientific">Wallemia ichthyophaga</name>
    <dbReference type="NCBI Taxonomy" id="245174"/>
    <lineage>
        <taxon>Eukaryota</taxon>
        <taxon>Fungi</taxon>
        <taxon>Dikarya</taxon>
        <taxon>Basidiomycota</taxon>
        <taxon>Wallemiomycotina</taxon>
        <taxon>Wallemiomycetes</taxon>
        <taxon>Wallemiales</taxon>
        <taxon>Wallemiaceae</taxon>
        <taxon>Wallemia</taxon>
    </lineage>
</organism>
<evidence type="ECO:0000256" key="6">
    <source>
        <dbReference type="RuleBase" id="RU003470"/>
    </source>
</evidence>
<dbReference type="GO" id="GO:0000049">
    <property type="term" value="F:tRNA binding"/>
    <property type="evidence" value="ECO:0007669"/>
    <property type="project" value="UniProtKB-KW"/>
</dbReference>
<evidence type="ECO:0000256" key="1">
    <source>
        <dbReference type="ARBA" id="ARBA00009673"/>
    </source>
</evidence>
<evidence type="ECO:0000256" key="2">
    <source>
        <dbReference type="ARBA" id="ARBA00013056"/>
    </source>
</evidence>
<dbReference type="GO" id="GO:0106026">
    <property type="term" value="F:Gly-tRNA(Ala) deacylase activity"/>
    <property type="evidence" value="ECO:0007669"/>
    <property type="project" value="RHEA"/>
</dbReference>
<dbReference type="AlphaFoldDB" id="A0A4T0HAP8"/>
<dbReference type="GO" id="GO:0051500">
    <property type="term" value="F:D-tyrosyl-tRNA(Tyr) deacylase activity"/>
    <property type="evidence" value="ECO:0007669"/>
    <property type="project" value="TreeGrafter"/>
</dbReference>
<dbReference type="PANTHER" id="PTHR10472">
    <property type="entry name" value="D-TYROSYL-TRNA TYR DEACYLASE"/>
    <property type="match status" value="1"/>
</dbReference>
<protein>
    <recommendedName>
        <fullName evidence="3 6">D-aminoacyl-tRNA deacylase</fullName>
        <ecNumber evidence="2 6">3.1.1.96</ecNumber>
    </recommendedName>
</protein>
<proteinExistence type="inferred from homology"/>
<evidence type="ECO:0000256" key="4">
    <source>
        <dbReference type="ARBA" id="ARBA00047676"/>
    </source>
</evidence>
<sequence>MLKAFKVLKASVTVNEQLVSSINSGLCLLVGLSVDDSDEDIQWMANKLVKLRLFDGGACVADNRLEILSVSQFTLHASLKGNSLDYRKAMKSSDARDAYQHFLNTLSQLHHPDLIKDGRFGEMMRVNIENDGPFTINLDSKIRK</sequence>
<evidence type="ECO:0000313" key="7">
    <source>
        <dbReference type="EMBL" id="TIB14836.1"/>
    </source>
</evidence>
<dbReference type="GO" id="GO:0005737">
    <property type="term" value="C:cytoplasm"/>
    <property type="evidence" value="ECO:0007669"/>
    <property type="project" value="UniProtKB-SubCell"/>
</dbReference>
<keyword evidence="6" id="KW-0378">Hydrolase</keyword>
<dbReference type="Proteomes" id="UP000306954">
    <property type="component" value="Unassembled WGS sequence"/>
</dbReference>
<evidence type="ECO:0000313" key="8">
    <source>
        <dbReference type="Proteomes" id="UP000306954"/>
    </source>
</evidence>
<dbReference type="Gene3D" id="3.50.80.10">
    <property type="entry name" value="D-tyrosyl-tRNA(Tyr) deacylase"/>
    <property type="match status" value="1"/>
</dbReference>
<evidence type="ECO:0000256" key="3">
    <source>
        <dbReference type="ARBA" id="ARBA00020007"/>
    </source>
</evidence>
<dbReference type="EC" id="3.1.1.96" evidence="2 6"/>
<comment type="similarity">
    <text evidence="1 6">Belongs to the DTD family.</text>
</comment>
<dbReference type="PANTHER" id="PTHR10472:SF5">
    <property type="entry name" value="D-AMINOACYL-TRNA DEACYLASE 1"/>
    <property type="match status" value="1"/>
</dbReference>
<comment type="subcellular location">
    <subcellularLocation>
        <location evidence="6">Cytoplasm</location>
    </subcellularLocation>
</comment>
<comment type="catalytic activity">
    <reaction evidence="4">
        <text>glycyl-tRNA(Ala) + H2O = tRNA(Ala) + glycine + H(+)</text>
        <dbReference type="Rhea" id="RHEA:53744"/>
        <dbReference type="Rhea" id="RHEA-COMP:9657"/>
        <dbReference type="Rhea" id="RHEA-COMP:13640"/>
        <dbReference type="ChEBI" id="CHEBI:15377"/>
        <dbReference type="ChEBI" id="CHEBI:15378"/>
        <dbReference type="ChEBI" id="CHEBI:57305"/>
        <dbReference type="ChEBI" id="CHEBI:78442"/>
        <dbReference type="ChEBI" id="CHEBI:78522"/>
        <dbReference type="EC" id="3.1.1.96"/>
    </reaction>
</comment>
<dbReference type="InterPro" id="IPR003732">
    <property type="entry name" value="Daa-tRNA_deacyls_DTD"/>
</dbReference>
<dbReference type="EMBL" id="SPOF01000009">
    <property type="protein sequence ID" value="TIB14836.1"/>
    <property type="molecule type" value="Genomic_DNA"/>
</dbReference>
<dbReference type="NCBIfam" id="TIGR00256">
    <property type="entry name" value="D-aminoacyl-tRNA deacylase"/>
    <property type="match status" value="1"/>
</dbReference>
<name>A0A4T0HAP8_WALIC</name>
<dbReference type="OrthoDB" id="275783at2759"/>
<dbReference type="InterPro" id="IPR023509">
    <property type="entry name" value="DTD-like_sf"/>
</dbReference>
<dbReference type="FunFam" id="3.50.80.10:FF:000001">
    <property type="entry name" value="D-aminoacyl-tRNA deacylase"/>
    <property type="match status" value="1"/>
</dbReference>
<accession>A0A4T0HAP8</accession>
<keyword evidence="6" id="KW-0963">Cytoplasm</keyword>
<dbReference type="SUPFAM" id="SSF69500">
    <property type="entry name" value="DTD-like"/>
    <property type="match status" value="1"/>
</dbReference>
<evidence type="ECO:0000256" key="5">
    <source>
        <dbReference type="ARBA" id="ARBA00048018"/>
    </source>
</evidence>
<keyword evidence="6" id="KW-0820">tRNA-binding</keyword>
<comment type="caution">
    <text evidence="7">The sequence shown here is derived from an EMBL/GenBank/DDBJ whole genome shotgun (WGS) entry which is preliminary data.</text>
</comment>
<comment type="catalytic activity">
    <reaction evidence="5">
        <text>a D-aminoacyl-tRNA + H2O = a tRNA + a D-alpha-amino acid + H(+)</text>
        <dbReference type="Rhea" id="RHEA:13953"/>
        <dbReference type="Rhea" id="RHEA-COMP:10123"/>
        <dbReference type="Rhea" id="RHEA-COMP:10124"/>
        <dbReference type="ChEBI" id="CHEBI:15377"/>
        <dbReference type="ChEBI" id="CHEBI:15378"/>
        <dbReference type="ChEBI" id="CHEBI:59871"/>
        <dbReference type="ChEBI" id="CHEBI:78442"/>
        <dbReference type="ChEBI" id="CHEBI:79333"/>
        <dbReference type="EC" id="3.1.1.96"/>
    </reaction>
</comment>
<keyword evidence="6" id="KW-0694">RNA-binding</keyword>